<feature type="compositionally biased region" description="Polar residues" evidence="9">
    <location>
        <begin position="488"/>
        <end position="510"/>
    </location>
</feature>
<feature type="chain" id="PRO_5034653228" evidence="11">
    <location>
        <begin position="21"/>
        <end position="510"/>
    </location>
</feature>
<keyword evidence="14" id="KW-1185">Reference proteome</keyword>
<dbReference type="SUPFAM" id="SSF57586">
    <property type="entry name" value="TNF receptor-like"/>
    <property type="match status" value="3"/>
</dbReference>
<gene>
    <name evidence="13" type="primary">tnfrsf1b</name>
</gene>
<feature type="region of interest" description="Disordered" evidence="9">
    <location>
        <begin position="394"/>
        <end position="445"/>
    </location>
</feature>
<evidence type="ECO:0000256" key="8">
    <source>
        <dbReference type="PROSITE-ProRule" id="PRU00206"/>
    </source>
</evidence>
<comment type="caution">
    <text evidence="8">Lacks conserved residue(s) required for the propagation of feature annotation.</text>
</comment>
<evidence type="ECO:0000313" key="14">
    <source>
        <dbReference type="Proteomes" id="UP000694568"/>
    </source>
</evidence>
<dbReference type="InterPro" id="IPR001368">
    <property type="entry name" value="TNFR/NGFR_Cys_rich_reg"/>
</dbReference>
<dbReference type="CDD" id="cd15835">
    <property type="entry name" value="TNFRSF1B_teleost"/>
    <property type="match status" value="1"/>
</dbReference>
<feature type="repeat" description="TNFR-Cys" evidence="8">
    <location>
        <begin position="70"/>
        <end position="114"/>
    </location>
</feature>
<evidence type="ECO:0000256" key="6">
    <source>
        <dbReference type="ARBA" id="ARBA00023157"/>
    </source>
</evidence>
<organism evidence="13 14">
    <name type="scientific">Sander lucioperca</name>
    <name type="common">Pike-perch</name>
    <name type="synonym">Perca lucioperca</name>
    <dbReference type="NCBI Taxonomy" id="283035"/>
    <lineage>
        <taxon>Eukaryota</taxon>
        <taxon>Metazoa</taxon>
        <taxon>Chordata</taxon>
        <taxon>Craniata</taxon>
        <taxon>Vertebrata</taxon>
        <taxon>Euteleostomi</taxon>
        <taxon>Actinopterygii</taxon>
        <taxon>Neopterygii</taxon>
        <taxon>Teleostei</taxon>
        <taxon>Neoteleostei</taxon>
        <taxon>Acanthomorphata</taxon>
        <taxon>Eupercaria</taxon>
        <taxon>Perciformes</taxon>
        <taxon>Percoidei</taxon>
        <taxon>Percidae</taxon>
        <taxon>Luciopercinae</taxon>
        <taxon>Sander</taxon>
    </lineage>
</organism>
<evidence type="ECO:0000256" key="11">
    <source>
        <dbReference type="SAM" id="SignalP"/>
    </source>
</evidence>
<feature type="compositionally biased region" description="Low complexity" evidence="9">
    <location>
        <begin position="426"/>
        <end position="443"/>
    </location>
</feature>
<evidence type="ECO:0000256" key="5">
    <source>
        <dbReference type="ARBA" id="ARBA00022737"/>
    </source>
</evidence>
<feature type="domain" description="TNFR-Cys" evidence="12">
    <location>
        <begin position="30"/>
        <end position="68"/>
    </location>
</feature>
<evidence type="ECO:0000256" key="3">
    <source>
        <dbReference type="ARBA" id="ARBA00022703"/>
    </source>
</evidence>
<accession>A0A8D0CSG1</accession>
<dbReference type="AlphaFoldDB" id="A0A8D0CSG1"/>
<reference evidence="13" key="1">
    <citation type="submission" date="2025-08" db="UniProtKB">
        <authorList>
            <consortium name="Ensembl"/>
        </authorList>
    </citation>
    <scope>IDENTIFICATION</scope>
</reference>
<dbReference type="Proteomes" id="UP000694568">
    <property type="component" value="Unplaced"/>
</dbReference>
<dbReference type="InterPro" id="IPR052459">
    <property type="entry name" value="TNFRSF_decoy_receptor"/>
</dbReference>
<feature type="repeat" description="TNFR-Cys" evidence="8">
    <location>
        <begin position="113"/>
        <end position="156"/>
    </location>
</feature>
<dbReference type="RefSeq" id="XP_031157471.1">
    <property type="nucleotide sequence ID" value="XM_031301611.2"/>
</dbReference>
<sequence>MKDILVLLVLLNAQTTKVCSQPYHADSDGNCLNSTTEYLLDGSNLCCKKCPPGQRLKQECSETTETVCEQCSTGLYMENWNYARNCLSCTKCKENKGLQDGQSCSSTTMSRCVCQPGMYCIMGFDDPYCTACNKYKLCKTGYGVSAPGTKNSNVRCEQCPNGMFSNSTSSTDPCRPHTNCHGRAVVEKGDATSDTVCEPEVLISTTQPQTSTKEPHTKIVFTTASTVMSTVLATASTVMSTVLATSDSKAPRGPTDPTLSISPSVSEAVFNYSTKTPPQNTVSDSTLAAVIAGVIVFILFIAIILLALYKPVWNKDAARFHPKVDANGNCDSGDEINQGYLVKTQLTSFTETSPEQQCLLQNGKACSGHSQYCNNTETLAQTDGCNSQESIGPLQSTVSLHNPHSALSMPRPLLSNSEPVTPQPSIPTQSSSQPTSPQVLSPVTTSPHVNVNITFNINGSCGTPSVTPTDLMQVDSKLPFGEEERSFSIPQQEAGKQSLMSVQESESYSA</sequence>
<evidence type="ECO:0000256" key="1">
    <source>
        <dbReference type="ARBA" id="ARBA00004613"/>
    </source>
</evidence>
<dbReference type="SMART" id="SM00208">
    <property type="entry name" value="TNFR"/>
    <property type="match status" value="4"/>
</dbReference>
<feature type="disulfide bond" evidence="8">
    <location>
        <begin position="71"/>
        <end position="86"/>
    </location>
</feature>
<feature type="disulfide bond" evidence="8">
    <location>
        <begin position="114"/>
        <end position="129"/>
    </location>
</feature>
<feature type="domain" description="TNFR-Cys" evidence="12">
    <location>
        <begin position="158"/>
        <end position="197"/>
    </location>
</feature>
<dbReference type="GO" id="GO:0006915">
    <property type="term" value="P:apoptotic process"/>
    <property type="evidence" value="ECO:0007669"/>
    <property type="project" value="UniProtKB-KW"/>
</dbReference>
<feature type="domain" description="TNFR-Cys" evidence="12">
    <location>
        <begin position="113"/>
        <end position="156"/>
    </location>
</feature>
<dbReference type="PANTHER" id="PTHR23097:SF90">
    <property type="entry name" value="TUMOR NECROSIS FACTOR RECEPTOR SUPERFAMILY MEMBER 11B"/>
    <property type="match status" value="1"/>
</dbReference>
<dbReference type="Pfam" id="PF00020">
    <property type="entry name" value="TNFR_c6"/>
    <property type="match status" value="2"/>
</dbReference>
<dbReference type="Ensembl" id="ENSSLUT00000012577.1">
    <property type="protein sequence ID" value="ENSSLUP00000012164.1"/>
    <property type="gene ID" value="ENSSLUG00000005781.1"/>
</dbReference>
<dbReference type="GO" id="GO:0005576">
    <property type="term" value="C:extracellular region"/>
    <property type="evidence" value="ECO:0007669"/>
    <property type="project" value="UniProtKB-SubCell"/>
</dbReference>
<dbReference type="GeneTree" id="ENSGT00940000166932"/>
<feature type="repeat" description="TNFR-Cys" evidence="8">
    <location>
        <begin position="158"/>
        <end position="197"/>
    </location>
</feature>
<dbReference type="PROSITE" id="PS50050">
    <property type="entry name" value="TNFR_NGFR_2"/>
    <property type="match status" value="4"/>
</dbReference>
<reference evidence="13" key="2">
    <citation type="submission" date="2025-09" db="UniProtKB">
        <authorList>
            <consortium name="Ensembl"/>
        </authorList>
    </citation>
    <scope>IDENTIFICATION</scope>
</reference>
<evidence type="ECO:0000256" key="2">
    <source>
        <dbReference type="ARBA" id="ARBA00022525"/>
    </source>
</evidence>
<evidence type="ECO:0000256" key="9">
    <source>
        <dbReference type="SAM" id="MobiDB-lite"/>
    </source>
</evidence>
<dbReference type="OrthoDB" id="8633482at2759"/>
<evidence type="ECO:0000256" key="4">
    <source>
        <dbReference type="ARBA" id="ARBA00022729"/>
    </source>
</evidence>
<feature type="disulfide bond" evidence="8">
    <location>
        <begin position="50"/>
        <end position="68"/>
    </location>
</feature>
<keyword evidence="2" id="KW-0964">Secreted</keyword>
<keyword evidence="4 11" id="KW-0732">Signal</keyword>
<feature type="disulfide bond" evidence="8">
    <location>
        <begin position="47"/>
        <end position="60"/>
    </location>
</feature>
<keyword evidence="5" id="KW-0677">Repeat</keyword>
<proteinExistence type="predicted"/>
<keyword evidence="7" id="KW-0325">Glycoprotein</keyword>
<keyword evidence="6 8" id="KW-1015">Disulfide bond</keyword>
<feature type="disulfide bond" evidence="8">
    <location>
        <begin position="31"/>
        <end position="46"/>
    </location>
</feature>
<keyword evidence="10" id="KW-1133">Transmembrane helix</keyword>
<feature type="disulfide bond" evidence="8">
    <location>
        <begin position="159"/>
        <end position="174"/>
    </location>
</feature>
<keyword evidence="10" id="KW-0472">Membrane</keyword>
<dbReference type="PANTHER" id="PTHR23097">
    <property type="entry name" value="TUMOR NECROSIS FACTOR RECEPTOR SUPERFAMILY MEMBER"/>
    <property type="match status" value="1"/>
</dbReference>
<evidence type="ECO:0000259" key="12">
    <source>
        <dbReference type="PROSITE" id="PS50050"/>
    </source>
</evidence>
<dbReference type="GeneID" id="116051302"/>
<feature type="disulfide bond" evidence="8">
    <location>
        <begin position="138"/>
        <end position="156"/>
    </location>
</feature>
<feature type="signal peptide" evidence="11">
    <location>
        <begin position="1"/>
        <end position="20"/>
    </location>
</feature>
<dbReference type="PROSITE" id="PS00652">
    <property type="entry name" value="TNFR_NGFR_1"/>
    <property type="match status" value="1"/>
</dbReference>
<evidence type="ECO:0000313" key="13">
    <source>
        <dbReference type="Ensembl" id="ENSSLUP00000012164.1"/>
    </source>
</evidence>
<dbReference type="Gene3D" id="2.10.50.10">
    <property type="entry name" value="Tumor Necrosis Factor Receptor, subunit A, domain 2"/>
    <property type="match status" value="3"/>
</dbReference>
<feature type="repeat" description="TNFR-Cys" evidence="8">
    <location>
        <begin position="30"/>
        <end position="68"/>
    </location>
</feature>
<feature type="transmembrane region" description="Helical" evidence="10">
    <location>
        <begin position="287"/>
        <end position="309"/>
    </location>
</feature>
<protein>
    <submittedName>
        <fullName evidence="13">Tumor necrosis factor receptor superfamily, member 1B</fullName>
    </submittedName>
</protein>
<keyword evidence="3" id="KW-0053">Apoptosis</keyword>
<name>A0A8D0CSG1_SANLU</name>
<feature type="domain" description="TNFR-Cys" evidence="12">
    <location>
        <begin position="70"/>
        <end position="114"/>
    </location>
</feature>
<evidence type="ECO:0000256" key="7">
    <source>
        <dbReference type="ARBA" id="ARBA00023180"/>
    </source>
</evidence>
<feature type="region of interest" description="Disordered" evidence="9">
    <location>
        <begin position="484"/>
        <end position="510"/>
    </location>
</feature>
<keyword evidence="10" id="KW-0812">Transmembrane</keyword>
<evidence type="ECO:0000256" key="10">
    <source>
        <dbReference type="SAM" id="Phobius"/>
    </source>
</evidence>
<comment type="subcellular location">
    <subcellularLocation>
        <location evidence="1">Secreted</location>
    </subcellularLocation>
</comment>